<keyword evidence="5" id="KW-0862">Zinc</keyword>
<dbReference type="InterPro" id="IPR018497">
    <property type="entry name" value="Peptidase_M13_C"/>
</dbReference>
<reference evidence="9" key="1">
    <citation type="submission" date="2025-08" db="UniProtKB">
        <authorList>
            <consortium name="Ensembl"/>
        </authorList>
    </citation>
    <scope>IDENTIFICATION</scope>
</reference>
<sequence>RLLQNMDATVGACQNFYQYACGGWLERHVIPETSSRHSVFDILRDKLEIKTDMSVYILQIDQPGLGMPSRDYYFNDGNYKRVLSSTACLITTLQNYLTWQLVMERVSSLSRRFKDARAQYRKALYGTTVEEARWRDCVRYVQGSMENAVGALYVRETFAGESKRMVSDLISKIQEAYVETLEELNWMDDQSKEKAREKAMAIKEHIGYPDHILEESNLKLDQEYAHVCVTWPKYCDTSSNLKEWIIGAAVVNAFYSPNRNQIVFPAGILQPPFFSKQQLQALNFGGIGMVIGHEITHGFDDNGRNFDKDGNMLNWWSNYSAEHFKDQSQCMVQQYGNFNWKLAGGQNVSGISTLGENIADNGGVRQAYKAYMKWVEREGEELRLPGLDMDHKQLFFLNFAQVWCGAYRPEYASQCIKTDSHSPLEYRVLGSLQNFGAFSDAFQCKPGTPMNPEIKCRVW</sequence>
<dbReference type="Pfam" id="PF01431">
    <property type="entry name" value="Peptidase_M13"/>
    <property type="match status" value="1"/>
</dbReference>
<evidence type="ECO:0000313" key="9">
    <source>
        <dbReference type="Ensembl" id="ENSOKIP00005091675.1"/>
    </source>
</evidence>
<dbReference type="GeneTree" id="ENSGT00940000157799"/>
<dbReference type="Ensembl" id="ENSOKIT00005097938.1">
    <property type="protein sequence ID" value="ENSOKIP00005091675.1"/>
    <property type="gene ID" value="ENSOKIG00005036270.1"/>
</dbReference>
<keyword evidence="3" id="KW-0479">Metal-binding</keyword>
<evidence type="ECO:0000259" key="7">
    <source>
        <dbReference type="Pfam" id="PF01431"/>
    </source>
</evidence>
<dbReference type="InterPro" id="IPR008753">
    <property type="entry name" value="Peptidase_M13_N"/>
</dbReference>
<dbReference type="Proteomes" id="UP000694557">
    <property type="component" value="Unassembled WGS sequence"/>
</dbReference>
<evidence type="ECO:0000256" key="3">
    <source>
        <dbReference type="ARBA" id="ARBA00022723"/>
    </source>
</evidence>
<dbReference type="PANTHER" id="PTHR11733">
    <property type="entry name" value="ZINC METALLOPROTEASE FAMILY M13 NEPRILYSIN-RELATED"/>
    <property type="match status" value="1"/>
</dbReference>
<dbReference type="GO" id="GO:0046872">
    <property type="term" value="F:metal ion binding"/>
    <property type="evidence" value="ECO:0007669"/>
    <property type="project" value="UniProtKB-KW"/>
</dbReference>
<evidence type="ECO:0000256" key="2">
    <source>
        <dbReference type="ARBA" id="ARBA00022670"/>
    </source>
</evidence>
<protein>
    <submittedName>
        <fullName evidence="9">Membrane metalloendopeptidase like 1</fullName>
    </submittedName>
</protein>
<evidence type="ECO:0000256" key="4">
    <source>
        <dbReference type="ARBA" id="ARBA00022801"/>
    </source>
</evidence>
<organism evidence="9 10">
    <name type="scientific">Oncorhynchus kisutch</name>
    <name type="common">Coho salmon</name>
    <name type="synonym">Salmo kisutch</name>
    <dbReference type="NCBI Taxonomy" id="8019"/>
    <lineage>
        <taxon>Eukaryota</taxon>
        <taxon>Metazoa</taxon>
        <taxon>Chordata</taxon>
        <taxon>Craniata</taxon>
        <taxon>Vertebrata</taxon>
        <taxon>Euteleostomi</taxon>
        <taxon>Actinopterygii</taxon>
        <taxon>Neopterygii</taxon>
        <taxon>Teleostei</taxon>
        <taxon>Protacanthopterygii</taxon>
        <taxon>Salmoniformes</taxon>
        <taxon>Salmonidae</taxon>
        <taxon>Salmoninae</taxon>
        <taxon>Oncorhynchus</taxon>
    </lineage>
</organism>
<dbReference type="InterPro" id="IPR042089">
    <property type="entry name" value="Peptidase_M13_dom_2"/>
</dbReference>
<dbReference type="CDD" id="cd08662">
    <property type="entry name" value="M13"/>
    <property type="match status" value="1"/>
</dbReference>
<dbReference type="InterPro" id="IPR024079">
    <property type="entry name" value="MetalloPept_cat_dom_sf"/>
</dbReference>
<keyword evidence="10" id="KW-1185">Reference proteome</keyword>
<feature type="domain" description="Peptidase M13 N-terminal" evidence="8">
    <location>
        <begin position="13"/>
        <end position="49"/>
    </location>
</feature>
<keyword evidence="2" id="KW-0645">Protease</keyword>
<dbReference type="PANTHER" id="PTHR11733:SF141">
    <property type="entry name" value="MEMBRANE METALLO-ENDOPEPTIDASE-LIKE 1"/>
    <property type="match status" value="1"/>
</dbReference>
<dbReference type="GO" id="GO:0016485">
    <property type="term" value="P:protein processing"/>
    <property type="evidence" value="ECO:0007669"/>
    <property type="project" value="TreeGrafter"/>
</dbReference>
<dbReference type="Gene3D" id="3.40.390.10">
    <property type="entry name" value="Collagenase (Catalytic Domain)"/>
    <property type="match status" value="2"/>
</dbReference>
<dbReference type="Gene3D" id="1.10.1380.10">
    <property type="entry name" value="Neutral endopeptidase , domain2"/>
    <property type="match status" value="3"/>
</dbReference>
<keyword evidence="6" id="KW-0482">Metalloprotease</keyword>
<name>A0A8C7JS14_ONCKI</name>
<dbReference type="PRINTS" id="PR00786">
    <property type="entry name" value="NEPRILYSIN"/>
</dbReference>
<proteinExistence type="predicted"/>
<feature type="domain" description="Peptidase M13 C-terminal" evidence="7">
    <location>
        <begin position="252"/>
        <end position="458"/>
    </location>
</feature>
<evidence type="ECO:0000259" key="8">
    <source>
        <dbReference type="Pfam" id="PF05649"/>
    </source>
</evidence>
<comment type="cofactor">
    <cofactor evidence="1">
        <name>Zn(2+)</name>
        <dbReference type="ChEBI" id="CHEBI:29105"/>
    </cofactor>
</comment>
<dbReference type="PROSITE" id="PS51885">
    <property type="entry name" value="NEPRILYSIN"/>
    <property type="match status" value="1"/>
</dbReference>
<accession>A0A8C7JS14</accession>
<dbReference type="InterPro" id="IPR000718">
    <property type="entry name" value="Peptidase_M13"/>
</dbReference>
<dbReference type="GO" id="GO:0005886">
    <property type="term" value="C:plasma membrane"/>
    <property type="evidence" value="ECO:0007669"/>
    <property type="project" value="TreeGrafter"/>
</dbReference>
<evidence type="ECO:0000256" key="1">
    <source>
        <dbReference type="ARBA" id="ARBA00001947"/>
    </source>
</evidence>
<gene>
    <name evidence="9" type="primary">MMEL1</name>
    <name evidence="9" type="synonym">LOC109890911</name>
</gene>
<dbReference type="GO" id="GO:0004222">
    <property type="term" value="F:metalloendopeptidase activity"/>
    <property type="evidence" value="ECO:0007669"/>
    <property type="project" value="InterPro"/>
</dbReference>
<dbReference type="Pfam" id="PF05649">
    <property type="entry name" value="Peptidase_M13_N"/>
    <property type="match status" value="2"/>
</dbReference>
<dbReference type="AlphaFoldDB" id="A0A8C7JS14"/>
<evidence type="ECO:0000256" key="6">
    <source>
        <dbReference type="ARBA" id="ARBA00023049"/>
    </source>
</evidence>
<evidence type="ECO:0000313" key="10">
    <source>
        <dbReference type="Proteomes" id="UP000694557"/>
    </source>
</evidence>
<keyword evidence="4" id="KW-0378">Hydrolase</keyword>
<dbReference type="SUPFAM" id="SSF55486">
    <property type="entry name" value="Metalloproteases ('zincins'), catalytic domain"/>
    <property type="match status" value="1"/>
</dbReference>
<evidence type="ECO:0000256" key="5">
    <source>
        <dbReference type="ARBA" id="ARBA00022833"/>
    </source>
</evidence>
<reference evidence="9" key="2">
    <citation type="submission" date="2025-09" db="UniProtKB">
        <authorList>
            <consortium name="Ensembl"/>
        </authorList>
    </citation>
    <scope>IDENTIFICATION</scope>
</reference>
<feature type="domain" description="Peptidase M13 N-terminal" evidence="8">
    <location>
        <begin position="91"/>
        <end position="209"/>
    </location>
</feature>